<protein>
    <recommendedName>
        <fullName evidence="3">DUF4062 domain-containing protein</fullName>
    </recommendedName>
</protein>
<gene>
    <name evidence="1" type="ORF">N479_12425</name>
</gene>
<dbReference type="PATRIC" id="fig|1129367.4.peg.2274"/>
<dbReference type="RefSeq" id="WP_052960946.1">
    <property type="nucleotide sequence ID" value="NZ_AUXW01000141.1"/>
</dbReference>
<dbReference type="AlphaFoldDB" id="A0A0F6AD89"/>
<name>A0A0F6AD89_9GAMM</name>
<comment type="caution">
    <text evidence="1">The sequence shown here is derived from an EMBL/GenBank/DDBJ whole genome shotgun (WGS) entry which is preliminary data.</text>
</comment>
<reference evidence="1 2" key="1">
    <citation type="journal article" date="2015" name="BMC Genomics">
        <title>Genome mining reveals unlocked bioactive potential of marine Gram-negative bacteria.</title>
        <authorList>
            <person name="Machado H."/>
            <person name="Sonnenschein E.C."/>
            <person name="Melchiorsen J."/>
            <person name="Gram L."/>
        </authorList>
    </citation>
    <scope>NUCLEOTIDE SEQUENCE [LARGE SCALE GENOMIC DNA]</scope>
    <source>
        <strain evidence="1 2">S4054</strain>
    </source>
</reference>
<proteinExistence type="predicted"/>
<accession>A0A0F6AD89</accession>
<evidence type="ECO:0000313" key="1">
    <source>
        <dbReference type="EMBL" id="KKE83791.1"/>
    </source>
</evidence>
<evidence type="ECO:0008006" key="3">
    <source>
        <dbReference type="Google" id="ProtNLM"/>
    </source>
</evidence>
<dbReference type="EMBL" id="AUXW01000141">
    <property type="protein sequence ID" value="KKE83791.1"/>
    <property type="molecule type" value="Genomic_DNA"/>
</dbReference>
<dbReference type="Proteomes" id="UP000033434">
    <property type="component" value="Unassembled WGS sequence"/>
</dbReference>
<evidence type="ECO:0000313" key="2">
    <source>
        <dbReference type="Proteomes" id="UP000033434"/>
    </source>
</evidence>
<organism evidence="1 2">
    <name type="scientific">Pseudoalteromonas luteoviolacea S4054</name>
    <dbReference type="NCBI Taxonomy" id="1129367"/>
    <lineage>
        <taxon>Bacteria</taxon>
        <taxon>Pseudomonadati</taxon>
        <taxon>Pseudomonadota</taxon>
        <taxon>Gammaproteobacteria</taxon>
        <taxon>Alteromonadales</taxon>
        <taxon>Pseudoalteromonadaceae</taxon>
        <taxon>Pseudoalteromonas</taxon>
    </lineage>
</organism>
<sequence length="371" mass="42085">MKLSTVIEVLIASPSDVLEERNTVEEVLHSWNSTSAAKEGIFLKPVRWEKDSYSQIGDRPQELLNKQIVENADIVIGIFWTRLGTPTGGFSSGTVEEIQQFIGKGKPVAIYFSEKHYNPYDLDTNEFSRLKDFKSQIQSKGLYKHFRSLEQLKQIISFDISKIVSEIQKTSNVIGSFYSGFPRVELNNLMKHKASWQKCFDRHQGSYIVYNFLQPNPAEPLDSDNDVKVAAALLSFKELTSNGIAFEWINPYKLEHEQDWRAFIYKGVALPAGEAFINLYADQVNSDYECLSATVQYSPIYPPSIITGQMIAVGVNTDRNVFRVGGAGIALARVSDMPPDISEWYGRKLGFLSREQIPDNIWNNIPKVYSR</sequence>